<dbReference type="InterPro" id="IPR049397">
    <property type="entry name" value="EthR_C"/>
</dbReference>
<evidence type="ECO:0000256" key="1">
    <source>
        <dbReference type="ARBA" id="ARBA00023015"/>
    </source>
</evidence>
<dbReference type="PANTHER" id="PTHR30055">
    <property type="entry name" value="HTH-TYPE TRANSCRIPTIONAL REGULATOR RUTR"/>
    <property type="match status" value="1"/>
</dbReference>
<dbReference type="Gene3D" id="1.10.357.10">
    <property type="entry name" value="Tetracycline Repressor, domain 2"/>
    <property type="match status" value="1"/>
</dbReference>
<feature type="domain" description="HTH tetR-type" evidence="5">
    <location>
        <begin position="19"/>
        <end position="79"/>
    </location>
</feature>
<keyword evidence="3" id="KW-0804">Transcription</keyword>
<dbReference type="EMBL" id="CP038436">
    <property type="protein sequence ID" value="QBX57566.1"/>
    <property type="molecule type" value="Genomic_DNA"/>
</dbReference>
<feature type="DNA-binding region" description="H-T-H motif" evidence="4">
    <location>
        <begin position="42"/>
        <end position="61"/>
    </location>
</feature>
<dbReference type="InterPro" id="IPR009057">
    <property type="entry name" value="Homeodomain-like_sf"/>
</dbReference>
<keyword evidence="2 4" id="KW-0238">DNA-binding</keyword>
<dbReference type="InterPro" id="IPR036271">
    <property type="entry name" value="Tet_transcr_reg_TetR-rel_C_sf"/>
</dbReference>
<reference evidence="6 7" key="1">
    <citation type="submission" date="2019-03" db="EMBL/GenBank/DDBJ databases">
        <title>Three New Species of Nocardioides, Nocardioides euryhalodurans sp. nov., Nocardioides seonyuensis sp. nov. and Nocardioides eburneoflavus sp. nov. Iolated from Soil.</title>
        <authorList>
            <person name="Roh S.G."/>
            <person name="Lee C."/>
            <person name="Kim M.-K."/>
            <person name="Kim S.B."/>
        </authorList>
    </citation>
    <scope>NUCLEOTIDE SEQUENCE [LARGE SCALE GENOMIC DNA]</scope>
    <source>
        <strain evidence="6 7">MMS17-SY207-3</strain>
    </source>
</reference>
<dbReference type="InterPro" id="IPR001647">
    <property type="entry name" value="HTH_TetR"/>
</dbReference>
<dbReference type="Gene3D" id="1.10.10.60">
    <property type="entry name" value="Homeodomain-like"/>
    <property type="match status" value="1"/>
</dbReference>
<dbReference type="PANTHER" id="PTHR30055:SF234">
    <property type="entry name" value="HTH-TYPE TRANSCRIPTIONAL REGULATOR BETI"/>
    <property type="match status" value="1"/>
</dbReference>
<evidence type="ECO:0000313" key="6">
    <source>
        <dbReference type="EMBL" id="QBX57566.1"/>
    </source>
</evidence>
<dbReference type="InterPro" id="IPR050109">
    <property type="entry name" value="HTH-type_TetR-like_transc_reg"/>
</dbReference>
<gene>
    <name evidence="6" type="ORF">EXE58_10805</name>
</gene>
<keyword evidence="7" id="KW-1185">Reference proteome</keyword>
<evidence type="ECO:0000256" key="3">
    <source>
        <dbReference type="ARBA" id="ARBA00023163"/>
    </source>
</evidence>
<dbReference type="KEGG" id="nsn:EXE58_10805"/>
<protein>
    <submittedName>
        <fullName evidence="6">TetR/AcrR family transcriptional regulator</fullName>
    </submittedName>
</protein>
<keyword evidence="1" id="KW-0805">Transcription regulation</keyword>
<dbReference type="Proteomes" id="UP000294853">
    <property type="component" value="Chromosome"/>
</dbReference>
<dbReference type="Pfam" id="PF00440">
    <property type="entry name" value="TetR_N"/>
    <property type="match status" value="1"/>
</dbReference>
<dbReference type="GO" id="GO:0000976">
    <property type="term" value="F:transcription cis-regulatory region binding"/>
    <property type="evidence" value="ECO:0007669"/>
    <property type="project" value="TreeGrafter"/>
</dbReference>
<name>A0A4P7IJG2_9ACTN</name>
<dbReference type="OrthoDB" id="5112469at2"/>
<dbReference type="AlphaFoldDB" id="A0A4P7IJG2"/>
<evidence type="ECO:0000256" key="2">
    <source>
        <dbReference type="ARBA" id="ARBA00023125"/>
    </source>
</evidence>
<dbReference type="PRINTS" id="PR00455">
    <property type="entry name" value="HTHTETR"/>
</dbReference>
<proteinExistence type="predicted"/>
<dbReference type="Pfam" id="PF21313">
    <property type="entry name" value="EthR_C"/>
    <property type="match status" value="1"/>
</dbReference>
<dbReference type="GO" id="GO:0003700">
    <property type="term" value="F:DNA-binding transcription factor activity"/>
    <property type="evidence" value="ECO:0007669"/>
    <property type="project" value="TreeGrafter"/>
</dbReference>
<evidence type="ECO:0000259" key="5">
    <source>
        <dbReference type="PROSITE" id="PS50977"/>
    </source>
</evidence>
<dbReference type="SUPFAM" id="SSF46689">
    <property type="entry name" value="Homeodomain-like"/>
    <property type="match status" value="1"/>
</dbReference>
<organism evidence="6 7">
    <name type="scientific">Nocardioides seonyuensis</name>
    <dbReference type="NCBI Taxonomy" id="2518371"/>
    <lineage>
        <taxon>Bacteria</taxon>
        <taxon>Bacillati</taxon>
        <taxon>Actinomycetota</taxon>
        <taxon>Actinomycetes</taxon>
        <taxon>Propionibacteriales</taxon>
        <taxon>Nocardioidaceae</taxon>
        <taxon>Nocardioides</taxon>
    </lineage>
</organism>
<evidence type="ECO:0000313" key="7">
    <source>
        <dbReference type="Proteomes" id="UP000294853"/>
    </source>
</evidence>
<sequence length="214" mass="23741">MPPLADVTALKTPTTPRGARTRAALVAAARVVFERDGYLEARLTDITAEAHCSTGSFYTYFTNKEEILQAVIEGAQNDMLNPGMPRLSEEESSPEAIIRASNRAYFEAYRRNAKLMMILEQVAAIDPKFREVRRRRSQAFAHRNAKGIAALQEQGLVDTDLDAVLASLALSSMVSRMAYHTFCLGDEVPMDDLVETCTRLWVNALQMAPEGRDA</sequence>
<evidence type="ECO:0000256" key="4">
    <source>
        <dbReference type="PROSITE-ProRule" id="PRU00335"/>
    </source>
</evidence>
<accession>A0A4P7IJG2</accession>
<dbReference type="SUPFAM" id="SSF48498">
    <property type="entry name" value="Tetracyclin repressor-like, C-terminal domain"/>
    <property type="match status" value="1"/>
</dbReference>
<dbReference type="PROSITE" id="PS50977">
    <property type="entry name" value="HTH_TETR_2"/>
    <property type="match status" value="1"/>
</dbReference>